<reference evidence="1" key="2">
    <citation type="submission" date="2023-02" db="EMBL/GenBank/DDBJ databases">
        <authorList>
            <consortium name="DOE Joint Genome Institute"/>
            <person name="Mondo S.J."/>
            <person name="Chang Y."/>
            <person name="Wang Y."/>
            <person name="Ahrendt S."/>
            <person name="Andreopoulos W."/>
            <person name="Barry K."/>
            <person name="Beard J."/>
            <person name="Benny G.L."/>
            <person name="Blankenship S."/>
            <person name="Bonito G."/>
            <person name="Cuomo C."/>
            <person name="Desiro A."/>
            <person name="Gervers K.A."/>
            <person name="Hundley H."/>
            <person name="Kuo A."/>
            <person name="LaButti K."/>
            <person name="Lang B.F."/>
            <person name="Lipzen A."/>
            <person name="O'Donnell K."/>
            <person name="Pangilinan J."/>
            <person name="Reynolds N."/>
            <person name="Sandor L."/>
            <person name="Smith M.W."/>
            <person name="Tsang A."/>
            <person name="Grigoriev I.V."/>
            <person name="Stajich J.E."/>
            <person name="Spatafora J.W."/>
        </authorList>
    </citation>
    <scope>NUCLEOTIDE SEQUENCE</scope>
    <source>
        <strain evidence="1">RSA 2281</strain>
    </source>
</reference>
<reference evidence="1" key="1">
    <citation type="journal article" date="2022" name="IScience">
        <title>Evolution of zygomycete secretomes and the origins of terrestrial fungal ecologies.</title>
        <authorList>
            <person name="Chang Y."/>
            <person name="Wang Y."/>
            <person name="Mondo S."/>
            <person name="Ahrendt S."/>
            <person name="Andreopoulos W."/>
            <person name="Barry K."/>
            <person name="Beard J."/>
            <person name="Benny G.L."/>
            <person name="Blankenship S."/>
            <person name="Bonito G."/>
            <person name="Cuomo C."/>
            <person name="Desiro A."/>
            <person name="Gervers K.A."/>
            <person name="Hundley H."/>
            <person name="Kuo A."/>
            <person name="LaButti K."/>
            <person name="Lang B.F."/>
            <person name="Lipzen A."/>
            <person name="O'Donnell K."/>
            <person name="Pangilinan J."/>
            <person name="Reynolds N."/>
            <person name="Sandor L."/>
            <person name="Smith M.E."/>
            <person name="Tsang A."/>
            <person name="Grigoriev I.V."/>
            <person name="Stajich J.E."/>
            <person name="Spatafora J.W."/>
        </authorList>
    </citation>
    <scope>NUCLEOTIDE SEQUENCE</scope>
    <source>
        <strain evidence="1">RSA 2281</strain>
    </source>
</reference>
<gene>
    <name evidence="1" type="ORF">BDA99DRAFT_537772</name>
</gene>
<name>A0AAD5PFI7_9FUNG</name>
<dbReference type="Proteomes" id="UP001209540">
    <property type="component" value="Unassembled WGS sequence"/>
</dbReference>
<evidence type="ECO:0000313" key="1">
    <source>
        <dbReference type="EMBL" id="KAI9262431.1"/>
    </source>
</evidence>
<keyword evidence="2" id="KW-1185">Reference proteome</keyword>
<protein>
    <submittedName>
        <fullName evidence="1">Uncharacterized protein</fullName>
    </submittedName>
</protein>
<organism evidence="1 2">
    <name type="scientific">Phascolomyces articulosus</name>
    <dbReference type="NCBI Taxonomy" id="60185"/>
    <lineage>
        <taxon>Eukaryota</taxon>
        <taxon>Fungi</taxon>
        <taxon>Fungi incertae sedis</taxon>
        <taxon>Mucoromycota</taxon>
        <taxon>Mucoromycotina</taxon>
        <taxon>Mucoromycetes</taxon>
        <taxon>Mucorales</taxon>
        <taxon>Lichtheimiaceae</taxon>
        <taxon>Phascolomyces</taxon>
    </lineage>
</organism>
<sequence>MLCPFMTKTVEAVLPFYMVAFHHISKKKVLGRKSHVMPFLKLTILNHDPPLFCGRTIDKHMYLGTVSKVNDFLCFIMVSLRGFSFIDEQGATFNGWANLQQRPRPLFFLSSLSISDTVSCSFLVDKKWKRKRGYLIGAESNEKNESRKMRDEIQLILFCKFSSMKPNGFRLCTDEIFSVVDHQFQHPYGGVAHGRGCSWIAGLGEETFLLGLLGNHLTKCRLLTRFFPFETCGLSFASSSSLRPRVFQAL</sequence>
<proteinExistence type="predicted"/>
<evidence type="ECO:0000313" key="2">
    <source>
        <dbReference type="Proteomes" id="UP001209540"/>
    </source>
</evidence>
<dbReference type="EMBL" id="JAIXMP010000014">
    <property type="protein sequence ID" value="KAI9262431.1"/>
    <property type="molecule type" value="Genomic_DNA"/>
</dbReference>
<comment type="caution">
    <text evidence="1">The sequence shown here is derived from an EMBL/GenBank/DDBJ whole genome shotgun (WGS) entry which is preliminary data.</text>
</comment>
<dbReference type="AlphaFoldDB" id="A0AAD5PFI7"/>
<accession>A0AAD5PFI7</accession>